<dbReference type="PANTHER" id="PTHR31973">
    <property type="entry name" value="POLYPROTEIN, PUTATIVE-RELATED"/>
    <property type="match status" value="1"/>
</dbReference>
<proteinExistence type="predicted"/>
<evidence type="ECO:0000313" key="2">
    <source>
        <dbReference type="Proteomes" id="UP001472677"/>
    </source>
</evidence>
<dbReference type="EMBL" id="JBBPBM010000061">
    <property type="protein sequence ID" value="KAK8516027.1"/>
    <property type="molecule type" value="Genomic_DNA"/>
</dbReference>
<organism evidence="1 2">
    <name type="scientific">Hibiscus sabdariffa</name>
    <name type="common">roselle</name>
    <dbReference type="NCBI Taxonomy" id="183260"/>
    <lineage>
        <taxon>Eukaryota</taxon>
        <taxon>Viridiplantae</taxon>
        <taxon>Streptophyta</taxon>
        <taxon>Embryophyta</taxon>
        <taxon>Tracheophyta</taxon>
        <taxon>Spermatophyta</taxon>
        <taxon>Magnoliopsida</taxon>
        <taxon>eudicotyledons</taxon>
        <taxon>Gunneridae</taxon>
        <taxon>Pentapetalae</taxon>
        <taxon>rosids</taxon>
        <taxon>malvids</taxon>
        <taxon>Malvales</taxon>
        <taxon>Malvaceae</taxon>
        <taxon>Malvoideae</taxon>
        <taxon>Hibiscus</taxon>
    </lineage>
</organism>
<gene>
    <name evidence="1" type="ORF">V6N12_066862</name>
</gene>
<reference evidence="1 2" key="1">
    <citation type="journal article" date="2024" name="G3 (Bethesda)">
        <title>Genome assembly of Hibiscus sabdariffa L. provides insights into metabolisms of medicinal natural products.</title>
        <authorList>
            <person name="Kim T."/>
        </authorList>
    </citation>
    <scope>NUCLEOTIDE SEQUENCE [LARGE SCALE GENOMIC DNA]</scope>
    <source>
        <strain evidence="1">TK-2024</strain>
        <tissue evidence="1">Old leaves</tissue>
    </source>
</reference>
<comment type="caution">
    <text evidence="1">The sequence shown here is derived from an EMBL/GenBank/DDBJ whole genome shotgun (WGS) entry which is preliminary data.</text>
</comment>
<protein>
    <submittedName>
        <fullName evidence="1">Uncharacterized protein</fullName>
    </submittedName>
</protein>
<accession>A0ABR2C9P9</accession>
<dbReference type="PANTHER" id="PTHR31973:SF187">
    <property type="entry name" value="MUTATOR TRANSPOSASE MUDRA PROTEIN"/>
    <property type="match status" value="1"/>
</dbReference>
<dbReference type="Proteomes" id="UP001472677">
    <property type="component" value="Unassembled WGS sequence"/>
</dbReference>
<name>A0ABR2C9P9_9ROSI</name>
<evidence type="ECO:0000313" key="1">
    <source>
        <dbReference type="EMBL" id="KAK8516027.1"/>
    </source>
</evidence>
<sequence>MIKLGKKELKVDLTMGVCRRARKLAKDDINGNYKYEFKRLFDYANALKRADNDGTIDLLVERLTPNHRPMFRRFYVCFSAMTRGFRECCRPFVSLDSCFLKGMLKGALLVDVGRDANN</sequence>
<keyword evidence="2" id="KW-1185">Reference proteome</keyword>